<feature type="domain" description="PAS" evidence="7">
    <location>
        <begin position="300"/>
        <end position="370"/>
    </location>
</feature>
<feature type="domain" description="Histidine kinase" evidence="5">
    <location>
        <begin position="579"/>
        <end position="809"/>
    </location>
</feature>
<dbReference type="SMART" id="SM00448">
    <property type="entry name" value="REC"/>
    <property type="match status" value="2"/>
</dbReference>
<dbReference type="InterPro" id="IPR000700">
    <property type="entry name" value="PAS-assoc_C"/>
</dbReference>
<comment type="caution">
    <text evidence="9">The sequence shown here is derived from an EMBL/GenBank/DDBJ whole genome shotgun (WGS) entry which is preliminary data.</text>
</comment>
<dbReference type="SMART" id="SM00091">
    <property type="entry name" value="PAS"/>
    <property type="match status" value="3"/>
</dbReference>
<dbReference type="Pfam" id="PF02518">
    <property type="entry name" value="HATPase_c"/>
    <property type="match status" value="1"/>
</dbReference>
<feature type="domain" description="PAC" evidence="8">
    <location>
        <begin position="245"/>
        <end position="299"/>
    </location>
</feature>
<dbReference type="CDD" id="cd00130">
    <property type="entry name" value="PAS"/>
    <property type="match status" value="2"/>
</dbReference>
<dbReference type="InterPro" id="IPR003661">
    <property type="entry name" value="HisK_dim/P_dom"/>
</dbReference>
<evidence type="ECO:0000256" key="3">
    <source>
        <dbReference type="ARBA" id="ARBA00022553"/>
    </source>
</evidence>
<sequence>MAHPAVALPRPFASGAGAIGKLIDEFDWSATSLGPISGWPGVVRHTVDLILRSPLPMVTMWGADGIMIYNEGYARIAAGRHPQQLGAPVRASWPDEAAFNDNVMRVCMGGASLSYRDAELTLGRHGAPEQVWLNLDYSPIVAEDGSVAGVLALVVETTDKVRAERYLAGEQDRLRAMFGQAPGFMAMLTGPQHRYELVNDAYLGLVERSDVIGRSVREVLPEVASQGFIALLDGVYASGEPYSGAASEVWLTAADGASRLHYLDFVFQPVRDPSGTVFGIFVQGNDVTERVQAERAVRASEARFRSFAQAMPSQVWAADARGQLNWFNERILAYTGLAHEDLLGDGWGRVVHPGDLQMVRSRWTEAVATGTVYEAEVRLRRADGSYRWHLNRALPLHGGAGAAGVTDGWVGTNTDIEEQKNTAQRYAALSADLQGQVALRTAERDRMWRLSKDILLVCGYDGRVEAVSPAFGTLLGWQETDILGKNFMELVHQEDRGATVAQMAALARGVYVYKFENRFRRKDGGWCLLSWNAAGDEGQVHAIGRDITADREQLETIRRTELALQQSQKMETIGKLTGGVAHDFNNLLQIISGNLQLLQVSDLARRGSGDAARWIDSARSAVDKGAKLASYLLAFGRRQPLEPKVVRIGRLVSSMEDMLRRSLGEEIAIEMVISGGLWNTAVDVTQVENALLNLAINARDAMAGSGDGQRRLTIEATNAVLDDLYCRSHGDVMPGQYVMLAVSDTGCGMPPEVVAHAFEPFFSTKQEGKGTGLGLSMVYGFVKQSGGHVKIYSEPGRGTTVKVYLPRSTAAEDPVGPVETGQAETGSETILVAEDDEAVRATVVEMLRGLGYRVLKAPDAASALAVIDSGVPIDLLFTDVVMPGTLRSTDLARMARERLPGLAVLFTSGYTENAIVHGGRLDHGVELLGKPYTRERLAGRIRQVLAGQKQGAAMPVPAPAPGAMAAANGPLSIVLVEDEDSIRASTAALLAHLGHRVQAAADAEAALALIGADTDVLVTDVQLPGMSGDALAAQAHARAPGMRIVFATGNGEVANWPDAVVLRKPYDLDALLRVLGRPAALA</sequence>
<dbReference type="PANTHER" id="PTHR43065">
    <property type="entry name" value="SENSOR HISTIDINE KINASE"/>
    <property type="match status" value="1"/>
</dbReference>
<dbReference type="PROSITE" id="PS50109">
    <property type="entry name" value="HIS_KIN"/>
    <property type="match status" value="1"/>
</dbReference>
<dbReference type="PROSITE" id="PS50110">
    <property type="entry name" value="RESPONSE_REGULATORY"/>
    <property type="match status" value="2"/>
</dbReference>
<evidence type="ECO:0000256" key="4">
    <source>
        <dbReference type="PROSITE-ProRule" id="PRU00169"/>
    </source>
</evidence>
<feature type="domain" description="Response regulatory" evidence="6">
    <location>
        <begin position="829"/>
        <end position="945"/>
    </location>
</feature>
<dbReference type="SUPFAM" id="SSF55785">
    <property type="entry name" value="PYP-like sensor domain (PAS domain)"/>
    <property type="match status" value="3"/>
</dbReference>
<dbReference type="InterPro" id="IPR036097">
    <property type="entry name" value="HisK_dim/P_sf"/>
</dbReference>
<feature type="modified residue" description="4-aspartylphosphate" evidence="4">
    <location>
        <position position="879"/>
    </location>
</feature>
<dbReference type="Gene3D" id="3.40.50.2300">
    <property type="match status" value="2"/>
</dbReference>
<dbReference type="PROSITE" id="PS50112">
    <property type="entry name" value="PAS"/>
    <property type="match status" value="2"/>
</dbReference>
<gene>
    <name evidence="9" type="ORF">LE190_06930</name>
</gene>
<dbReference type="SMART" id="SM00387">
    <property type="entry name" value="HATPase_c"/>
    <property type="match status" value="1"/>
</dbReference>
<dbReference type="SUPFAM" id="SSF55874">
    <property type="entry name" value="ATPase domain of HSP90 chaperone/DNA topoisomerase II/histidine kinase"/>
    <property type="match status" value="1"/>
</dbReference>
<dbReference type="InterPro" id="IPR036890">
    <property type="entry name" value="HATPase_C_sf"/>
</dbReference>
<dbReference type="Gene3D" id="1.10.287.130">
    <property type="match status" value="1"/>
</dbReference>
<dbReference type="NCBIfam" id="TIGR00229">
    <property type="entry name" value="sensory_box"/>
    <property type="match status" value="2"/>
</dbReference>
<comment type="catalytic activity">
    <reaction evidence="1">
        <text>ATP + protein L-histidine = ADP + protein N-phospho-L-histidine.</text>
        <dbReference type="EC" id="2.7.13.3"/>
    </reaction>
</comment>
<evidence type="ECO:0000256" key="2">
    <source>
        <dbReference type="ARBA" id="ARBA00012438"/>
    </source>
</evidence>
<dbReference type="EC" id="2.7.13.3" evidence="2"/>
<dbReference type="InterPro" id="IPR003594">
    <property type="entry name" value="HATPase_dom"/>
</dbReference>
<dbReference type="Gene3D" id="3.30.565.10">
    <property type="entry name" value="Histidine kinase-like ATPase, C-terminal domain"/>
    <property type="match status" value="1"/>
</dbReference>
<dbReference type="Pfam" id="PF08448">
    <property type="entry name" value="PAS_4"/>
    <property type="match status" value="1"/>
</dbReference>
<protein>
    <recommendedName>
        <fullName evidence="2">histidine kinase</fullName>
        <ecNumber evidence="2">2.7.13.3</ecNumber>
    </recommendedName>
</protein>
<keyword evidence="10" id="KW-1185">Reference proteome</keyword>
<accession>A0ABS7Y7L0</accession>
<feature type="domain" description="PAS" evidence="7">
    <location>
        <begin position="461"/>
        <end position="496"/>
    </location>
</feature>
<dbReference type="InterPro" id="IPR000014">
    <property type="entry name" value="PAS"/>
</dbReference>
<feature type="modified residue" description="4-aspartylphosphate" evidence="4">
    <location>
        <position position="1020"/>
    </location>
</feature>
<keyword evidence="3 4" id="KW-0597">Phosphoprotein</keyword>
<dbReference type="InterPro" id="IPR011006">
    <property type="entry name" value="CheY-like_superfamily"/>
</dbReference>
<dbReference type="SMART" id="SM00086">
    <property type="entry name" value="PAC"/>
    <property type="match status" value="4"/>
</dbReference>
<dbReference type="Pfam" id="PF08447">
    <property type="entry name" value="PAS_3"/>
    <property type="match status" value="2"/>
</dbReference>
<dbReference type="PROSITE" id="PS50113">
    <property type="entry name" value="PAC"/>
    <property type="match status" value="3"/>
</dbReference>
<dbReference type="SUPFAM" id="SSF52172">
    <property type="entry name" value="CheY-like"/>
    <property type="match status" value="2"/>
</dbReference>
<dbReference type="InterPro" id="IPR013655">
    <property type="entry name" value="PAS_fold_3"/>
</dbReference>
<dbReference type="InterPro" id="IPR005467">
    <property type="entry name" value="His_kinase_dom"/>
</dbReference>
<evidence type="ECO:0000313" key="10">
    <source>
        <dbReference type="Proteomes" id="UP001198602"/>
    </source>
</evidence>
<name>A0ABS7Y7L0_9BURK</name>
<feature type="domain" description="Response regulatory" evidence="6">
    <location>
        <begin position="972"/>
        <end position="1079"/>
    </location>
</feature>
<reference evidence="9 10" key="1">
    <citation type="submission" date="2021-07" db="EMBL/GenBank/DDBJ databases">
        <title>Characterization of Violacein-producing bacteria and related species.</title>
        <authorList>
            <person name="Wilson H.S."/>
            <person name="De Leon M.E."/>
        </authorList>
    </citation>
    <scope>NUCLEOTIDE SEQUENCE [LARGE SCALE GENOMIC DNA]</scope>
    <source>
        <strain evidence="9 10">HSC-2F05</strain>
    </source>
</reference>
<evidence type="ECO:0000259" key="5">
    <source>
        <dbReference type="PROSITE" id="PS50109"/>
    </source>
</evidence>
<dbReference type="Proteomes" id="UP001198602">
    <property type="component" value="Unassembled WGS sequence"/>
</dbReference>
<proteinExistence type="predicted"/>
<organism evidence="9 10">
    <name type="scientific">Massilia hydrophila</name>
    <dbReference type="NCBI Taxonomy" id="3044279"/>
    <lineage>
        <taxon>Bacteria</taxon>
        <taxon>Pseudomonadati</taxon>
        <taxon>Pseudomonadota</taxon>
        <taxon>Betaproteobacteria</taxon>
        <taxon>Burkholderiales</taxon>
        <taxon>Oxalobacteraceae</taxon>
        <taxon>Telluria group</taxon>
        <taxon>Massilia</taxon>
    </lineage>
</organism>
<evidence type="ECO:0000259" key="6">
    <source>
        <dbReference type="PROSITE" id="PS50110"/>
    </source>
</evidence>
<dbReference type="SUPFAM" id="SSF47384">
    <property type="entry name" value="Homodimeric domain of signal transducing histidine kinase"/>
    <property type="match status" value="1"/>
</dbReference>
<dbReference type="Gene3D" id="3.30.450.20">
    <property type="entry name" value="PAS domain"/>
    <property type="match status" value="4"/>
</dbReference>
<dbReference type="Pfam" id="PF00072">
    <property type="entry name" value="Response_reg"/>
    <property type="match status" value="2"/>
</dbReference>
<feature type="domain" description="PAC" evidence="8">
    <location>
        <begin position="373"/>
        <end position="428"/>
    </location>
</feature>
<dbReference type="InterPro" id="IPR035965">
    <property type="entry name" value="PAS-like_dom_sf"/>
</dbReference>
<evidence type="ECO:0000256" key="1">
    <source>
        <dbReference type="ARBA" id="ARBA00000085"/>
    </source>
</evidence>
<evidence type="ECO:0000259" key="8">
    <source>
        <dbReference type="PROSITE" id="PS50113"/>
    </source>
</evidence>
<dbReference type="InterPro" id="IPR013656">
    <property type="entry name" value="PAS_4"/>
</dbReference>
<dbReference type="PANTHER" id="PTHR43065:SF49">
    <property type="entry name" value="HISTIDINE KINASE"/>
    <property type="match status" value="1"/>
</dbReference>
<dbReference type="CDD" id="cd00082">
    <property type="entry name" value="HisKA"/>
    <property type="match status" value="1"/>
</dbReference>
<dbReference type="EMBL" id="JAHYBX010000001">
    <property type="protein sequence ID" value="MCA1855660.1"/>
    <property type="molecule type" value="Genomic_DNA"/>
</dbReference>
<evidence type="ECO:0000313" key="9">
    <source>
        <dbReference type="EMBL" id="MCA1855660.1"/>
    </source>
</evidence>
<dbReference type="PRINTS" id="PR00344">
    <property type="entry name" value="BCTRLSENSOR"/>
</dbReference>
<dbReference type="RefSeq" id="WP_225237993.1">
    <property type="nucleotide sequence ID" value="NZ_JAHYBX010000001.1"/>
</dbReference>
<feature type="domain" description="PAC" evidence="8">
    <location>
        <begin position="116"/>
        <end position="169"/>
    </location>
</feature>
<dbReference type="InterPro" id="IPR004358">
    <property type="entry name" value="Sig_transdc_His_kin-like_C"/>
</dbReference>
<dbReference type="CDD" id="cd18161">
    <property type="entry name" value="REC_hyHK_blue-like"/>
    <property type="match status" value="1"/>
</dbReference>
<dbReference type="InterPro" id="IPR001610">
    <property type="entry name" value="PAC"/>
</dbReference>
<evidence type="ECO:0000259" key="7">
    <source>
        <dbReference type="PROSITE" id="PS50112"/>
    </source>
</evidence>
<dbReference type="InterPro" id="IPR001789">
    <property type="entry name" value="Sig_transdc_resp-reg_receiver"/>
</dbReference>